<gene>
    <name evidence="3" type="ORF">IRJ16_16610</name>
</gene>
<feature type="transmembrane region" description="Helical" evidence="1">
    <location>
        <begin position="54"/>
        <end position="71"/>
    </location>
</feature>
<proteinExistence type="predicted"/>
<reference evidence="3" key="1">
    <citation type="submission" date="2020-10" db="EMBL/GenBank/DDBJ databases">
        <title>Mucilaginibacter mali sp. nov., isolated from rhizosphere soil of apple orchard.</title>
        <authorList>
            <person name="Lee J.-S."/>
            <person name="Kim H.S."/>
            <person name="Kim J.-S."/>
        </authorList>
    </citation>
    <scope>NUCLEOTIDE SEQUENCE</scope>
    <source>
        <strain evidence="3">KCTC 22746</strain>
    </source>
</reference>
<sequence length="377" mass="42363">MAELQTQNSRLLSLDVFRGITMAAMTLVNNPGDWGHIYAPLEHAAWNGCTPTDLIFPFFVFIVGVSTVFSMENKAADPVNHGKMIWGAARRALWLVLISWGIQLFYHHDPLWWNITHLRFPGVLQRIALVFFICSILYIKCSQKTRDVVLAGSLVGYYMIMTFIPVPDGNPANLNPDTNIGAWLDRTLLTTDHLWKQAVTWDPEGLLGTLPALGTGLFGIRVGSWLKRADKDSAAKVTWLFVYGVTAVVIGLGWDLFFPINKALWTSSFVLYTGGLATIALALCYWLIDVQGHKKGLWFFVVFGVNAILAYVLSGIMQGLIDLIPIADVGNTKWLYKNLIAPHFTPYNASLIRAIIYVAICWLPLYYLYKKKIYIKV</sequence>
<feature type="transmembrane region" description="Helical" evidence="1">
    <location>
        <begin position="269"/>
        <end position="288"/>
    </location>
</feature>
<feature type="transmembrane region" description="Helical" evidence="1">
    <location>
        <begin position="297"/>
        <end position="327"/>
    </location>
</feature>
<dbReference type="RefSeq" id="WP_194112739.1">
    <property type="nucleotide sequence ID" value="NZ_JADFFL010000006.1"/>
</dbReference>
<evidence type="ECO:0000313" key="4">
    <source>
        <dbReference type="Proteomes" id="UP000622475"/>
    </source>
</evidence>
<evidence type="ECO:0000256" key="1">
    <source>
        <dbReference type="SAM" id="Phobius"/>
    </source>
</evidence>
<feature type="transmembrane region" description="Helical" evidence="1">
    <location>
        <begin position="120"/>
        <end position="139"/>
    </location>
</feature>
<dbReference type="PANTHER" id="PTHR31061">
    <property type="entry name" value="LD22376P"/>
    <property type="match status" value="1"/>
</dbReference>
<organism evidence="3 4">
    <name type="scientific">Mucilaginibacter myungsuensis</name>
    <dbReference type="NCBI Taxonomy" id="649104"/>
    <lineage>
        <taxon>Bacteria</taxon>
        <taxon>Pseudomonadati</taxon>
        <taxon>Bacteroidota</taxon>
        <taxon>Sphingobacteriia</taxon>
        <taxon>Sphingobacteriales</taxon>
        <taxon>Sphingobacteriaceae</taxon>
        <taxon>Mucilaginibacter</taxon>
    </lineage>
</organism>
<evidence type="ECO:0000313" key="3">
    <source>
        <dbReference type="EMBL" id="MBE9663511.1"/>
    </source>
</evidence>
<dbReference type="Pfam" id="PF07786">
    <property type="entry name" value="HGSNAT_cat"/>
    <property type="match status" value="1"/>
</dbReference>
<dbReference type="Proteomes" id="UP000622475">
    <property type="component" value="Unassembled WGS sequence"/>
</dbReference>
<keyword evidence="1" id="KW-0472">Membrane</keyword>
<dbReference type="PANTHER" id="PTHR31061:SF24">
    <property type="entry name" value="LD22376P"/>
    <property type="match status" value="1"/>
</dbReference>
<feature type="domain" description="Heparan-alpha-glucosaminide N-acetyltransferase catalytic" evidence="2">
    <location>
        <begin position="10"/>
        <end position="241"/>
    </location>
</feature>
<keyword evidence="1" id="KW-1133">Transmembrane helix</keyword>
<protein>
    <submittedName>
        <fullName evidence="3">DUF5009 domain-containing protein</fullName>
    </submittedName>
</protein>
<keyword evidence="1" id="KW-0812">Transmembrane</keyword>
<feature type="transmembrane region" description="Helical" evidence="1">
    <location>
        <begin position="205"/>
        <end position="226"/>
    </location>
</feature>
<dbReference type="EMBL" id="JADFFL010000006">
    <property type="protein sequence ID" value="MBE9663511.1"/>
    <property type="molecule type" value="Genomic_DNA"/>
</dbReference>
<name>A0A929L5C7_9SPHI</name>
<feature type="transmembrane region" description="Helical" evidence="1">
    <location>
        <begin position="148"/>
        <end position="166"/>
    </location>
</feature>
<dbReference type="AlphaFoldDB" id="A0A929L5C7"/>
<accession>A0A929L5C7</accession>
<feature type="transmembrane region" description="Helical" evidence="1">
    <location>
        <begin position="238"/>
        <end position="257"/>
    </location>
</feature>
<dbReference type="InterPro" id="IPR012429">
    <property type="entry name" value="HGSNAT_cat"/>
</dbReference>
<feature type="transmembrane region" description="Helical" evidence="1">
    <location>
        <begin position="347"/>
        <end position="369"/>
    </location>
</feature>
<keyword evidence="4" id="KW-1185">Reference proteome</keyword>
<comment type="caution">
    <text evidence="3">The sequence shown here is derived from an EMBL/GenBank/DDBJ whole genome shotgun (WGS) entry which is preliminary data.</text>
</comment>
<feature type="transmembrane region" description="Helical" evidence="1">
    <location>
        <begin position="92"/>
        <end position="108"/>
    </location>
</feature>
<evidence type="ECO:0000259" key="2">
    <source>
        <dbReference type="Pfam" id="PF07786"/>
    </source>
</evidence>